<organism evidence="3 4">
    <name type="scientific">Nocardioides panacisoli</name>
    <dbReference type="NCBI Taxonomy" id="627624"/>
    <lineage>
        <taxon>Bacteria</taxon>
        <taxon>Bacillati</taxon>
        <taxon>Actinomycetota</taxon>
        <taxon>Actinomycetes</taxon>
        <taxon>Propionibacteriales</taxon>
        <taxon>Nocardioidaceae</taxon>
        <taxon>Nocardioides</taxon>
    </lineage>
</organism>
<sequence length="253" mass="26048">MSSHARQHLTRPRWIWSGLLLAIIGTITAGFGVDNGSWTWSLIGTGLLVLGSAVAIAGGVIYDVHTSAPRGELTAILRGGIRPGVAPGGTGSTPGSRRRAREAERRLDALEKATIQTPRPYPIGPAALAMLLIALFLLVSQWELYPTEFPGQSNANRALACAIVFALCGFRILLGQPGQAHRISAALAGLSGVALLLNGLLAAHDRTAAAGAEAICGAVAVGAALLVAAHQPATNGGDHPGSAESPRQQDMGR</sequence>
<evidence type="ECO:0000256" key="1">
    <source>
        <dbReference type="SAM" id="MobiDB-lite"/>
    </source>
</evidence>
<feature type="transmembrane region" description="Helical" evidence="2">
    <location>
        <begin position="154"/>
        <end position="173"/>
    </location>
</feature>
<keyword evidence="2" id="KW-0812">Transmembrane</keyword>
<comment type="caution">
    <text evidence="3">The sequence shown here is derived from an EMBL/GenBank/DDBJ whole genome shotgun (WGS) entry which is preliminary data.</text>
</comment>
<evidence type="ECO:0000256" key="2">
    <source>
        <dbReference type="SAM" id="Phobius"/>
    </source>
</evidence>
<evidence type="ECO:0000313" key="3">
    <source>
        <dbReference type="EMBL" id="GAA3836832.1"/>
    </source>
</evidence>
<proteinExistence type="predicted"/>
<feature type="transmembrane region" description="Helical" evidence="2">
    <location>
        <begin position="39"/>
        <end position="62"/>
    </location>
</feature>
<feature type="region of interest" description="Disordered" evidence="1">
    <location>
        <begin position="233"/>
        <end position="253"/>
    </location>
</feature>
<keyword evidence="2" id="KW-0472">Membrane</keyword>
<accession>A0ABP7J901</accession>
<dbReference type="RefSeq" id="WP_344779048.1">
    <property type="nucleotide sequence ID" value="NZ_BAABAH010000026.1"/>
</dbReference>
<gene>
    <name evidence="3" type="ORF">GCM10022242_41850</name>
</gene>
<feature type="transmembrane region" description="Helical" evidence="2">
    <location>
        <begin position="14"/>
        <end position="33"/>
    </location>
</feature>
<feature type="transmembrane region" description="Helical" evidence="2">
    <location>
        <begin position="121"/>
        <end position="142"/>
    </location>
</feature>
<keyword evidence="2" id="KW-1133">Transmembrane helix</keyword>
<feature type="transmembrane region" description="Helical" evidence="2">
    <location>
        <begin position="185"/>
        <end position="203"/>
    </location>
</feature>
<reference evidence="4" key="1">
    <citation type="journal article" date="2019" name="Int. J. Syst. Evol. Microbiol.">
        <title>The Global Catalogue of Microorganisms (GCM) 10K type strain sequencing project: providing services to taxonomists for standard genome sequencing and annotation.</title>
        <authorList>
            <consortium name="The Broad Institute Genomics Platform"/>
            <consortium name="The Broad Institute Genome Sequencing Center for Infectious Disease"/>
            <person name="Wu L."/>
            <person name="Ma J."/>
        </authorList>
    </citation>
    <scope>NUCLEOTIDE SEQUENCE [LARGE SCALE GENOMIC DNA]</scope>
    <source>
        <strain evidence="4">JCM 16953</strain>
    </source>
</reference>
<dbReference type="Proteomes" id="UP001501821">
    <property type="component" value="Unassembled WGS sequence"/>
</dbReference>
<feature type="transmembrane region" description="Helical" evidence="2">
    <location>
        <begin position="209"/>
        <end position="229"/>
    </location>
</feature>
<keyword evidence="4" id="KW-1185">Reference proteome</keyword>
<evidence type="ECO:0000313" key="4">
    <source>
        <dbReference type="Proteomes" id="UP001501821"/>
    </source>
</evidence>
<protein>
    <submittedName>
        <fullName evidence="3">Uncharacterized protein</fullName>
    </submittedName>
</protein>
<dbReference type="EMBL" id="BAABAH010000026">
    <property type="protein sequence ID" value="GAA3836832.1"/>
    <property type="molecule type" value="Genomic_DNA"/>
</dbReference>
<name>A0ABP7J901_9ACTN</name>